<dbReference type="RefSeq" id="WP_251222321.1">
    <property type="nucleotide sequence ID" value="NZ_JAMBOL010000003.1"/>
</dbReference>
<reference evidence="1" key="1">
    <citation type="submission" date="2022-05" db="EMBL/GenBank/DDBJ databases">
        <title>Comparative Genomics of Spacecraft Associated Microbes.</title>
        <authorList>
            <person name="Tran M.T."/>
            <person name="Wright A."/>
            <person name="Seuylemezian A."/>
            <person name="Eisen J."/>
            <person name="Coil D."/>
        </authorList>
    </citation>
    <scope>NUCLEOTIDE SEQUENCE</scope>
    <source>
        <strain evidence="1">214.1.1</strain>
    </source>
</reference>
<proteinExistence type="predicted"/>
<name>A0A9X2DNP0_9BACI</name>
<evidence type="ECO:0000313" key="1">
    <source>
        <dbReference type="EMBL" id="MCM3713507.1"/>
    </source>
</evidence>
<dbReference type="Pfam" id="PF09580">
    <property type="entry name" value="Spore_YhcN_YlaJ"/>
    <property type="match status" value="1"/>
</dbReference>
<comment type="caution">
    <text evidence="1">The sequence shown here is derived from an EMBL/GenBank/DDBJ whole genome shotgun (WGS) entry which is preliminary data.</text>
</comment>
<accession>A0A9X2DNP0</accession>
<gene>
    <name evidence="1" type="ORF">M3202_05385</name>
</gene>
<sequence length="234" mass="26576">MKKIISIILIMGILFCGGCQVEQKSVMGANSNREEGFSGYGVARVRGLEGPLMDLVVPDRAPKGLTDPVHSLRHEGQYTTNKRILSTKRGERVLNNRPNVLRDKYAHRDKPYLQRKSYQAQTEQTAQGERLRRIEQRIEALEHIEDAHVLAEDDQIIIGIESYEQDRKKLIKSVENEIRDEIGGSTVYITTNRRLINQMNAIEHHVSWPHPFEGVGGTVGELADLIDDTIQGRR</sequence>
<keyword evidence="1" id="KW-0449">Lipoprotein</keyword>
<dbReference type="AlphaFoldDB" id="A0A9X2DNP0"/>
<evidence type="ECO:0000313" key="2">
    <source>
        <dbReference type="Proteomes" id="UP001139179"/>
    </source>
</evidence>
<dbReference type="EMBL" id="JAMBOL010000003">
    <property type="protein sequence ID" value="MCM3713507.1"/>
    <property type="molecule type" value="Genomic_DNA"/>
</dbReference>
<organism evidence="1 2">
    <name type="scientific">Halalkalibacter oceani</name>
    <dbReference type="NCBI Taxonomy" id="1653776"/>
    <lineage>
        <taxon>Bacteria</taxon>
        <taxon>Bacillati</taxon>
        <taxon>Bacillota</taxon>
        <taxon>Bacilli</taxon>
        <taxon>Bacillales</taxon>
        <taxon>Bacillaceae</taxon>
        <taxon>Halalkalibacter</taxon>
    </lineage>
</organism>
<protein>
    <submittedName>
        <fullName evidence="1">YhcN/YlaJ family sporulation lipoprotein</fullName>
    </submittedName>
</protein>
<dbReference type="Proteomes" id="UP001139179">
    <property type="component" value="Unassembled WGS sequence"/>
</dbReference>
<dbReference type="InterPro" id="IPR019076">
    <property type="entry name" value="Spore_lipoprot_YhcN/YlaJ-like"/>
</dbReference>
<keyword evidence="2" id="KW-1185">Reference proteome</keyword>